<comment type="caution">
    <text evidence="4">The sequence shown here is derived from an EMBL/GenBank/DDBJ whole genome shotgun (WGS) entry which is preliminary data.</text>
</comment>
<dbReference type="Proteomes" id="UP000075714">
    <property type="component" value="Unassembled WGS sequence"/>
</dbReference>
<dbReference type="InterPro" id="IPR045018">
    <property type="entry name" value="Azg-like"/>
</dbReference>
<feature type="transmembrane region" description="Helical" evidence="3">
    <location>
        <begin position="138"/>
        <end position="161"/>
    </location>
</feature>
<keyword evidence="3" id="KW-1133">Transmembrane helix</keyword>
<reference evidence="5" key="1">
    <citation type="journal article" date="2016" name="Nat. Commun.">
        <title>The Gonium pectorale genome demonstrates co-option of cell cycle regulation during the evolution of multicellularity.</title>
        <authorList>
            <person name="Hanschen E.R."/>
            <person name="Marriage T.N."/>
            <person name="Ferris P.J."/>
            <person name="Hamaji T."/>
            <person name="Toyoda A."/>
            <person name="Fujiyama A."/>
            <person name="Neme R."/>
            <person name="Noguchi H."/>
            <person name="Minakuchi Y."/>
            <person name="Suzuki M."/>
            <person name="Kawai-Toyooka H."/>
            <person name="Smith D.R."/>
            <person name="Sparks H."/>
            <person name="Anderson J."/>
            <person name="Bakaric R."/>
            <person name="Luria V."/>
            <person name="Karger A."/>
            <person name="Kirschner M.W."/>
            <person name="Durand P.M."/>
            <person name="Michod R.E."/>
            <person name="Nozaki H."/>
            <person name="Olson B.J."/>
        </authorList>
    </citation>
    <scope>NUCLEOTIDE SEQUENCE [LARGE SCALE GENOMIC DNA]</scope>
    <source>
        <strain evidence="5">NIES-2863</strain>
    </source>
</reference>
<evidence type="ECO:0000313" key="5">
    <source>
        <dbReference type="Proteomes" id="UP000075714"/>
    </source>
</evidence>
<dbReference type="PANTHER" id="PTHR43337">
    <property type="entry name" value="XANTHINE/URACIL PERMEASE C887.17-RELATED"/>
    <property type="match status" value="1"/>
</dbReference>
<feature type="transmembrane region" description="Helical" evidence="3">
    <location>
        <begin position="167"/>
        <end position="187"/>
    </location>
</feature>
<keyword evidence="2" id="KW-0813">Transport</keyword>
<dbReference type="GO" id="GO:0015853">
    <property type="term" value="P:adenine transport"/>
    <property type="evidence" value="ECO:0007669"/>
    <property type="project" value="TreeGrafter"/>
</dbReference>
<gene>
    <name evidence="4" type="ORF">GPECTOR_112g257</name>
</gene>
<keyword evidence="3" id="KW-0472">Membrane</keyword>
<dbReference type="GO" id="GO:0005345">
    <property type="term" value="F:purine nucleobase transmembrane transporter activity"/>
    <property type="evidence" value="ECO:0007669"/>
    <property type="project" value="TreeGrafter"/>
</dbReference>
<dbReference type="AlphaFoldDB" id="A0A150FZ75"/>
<dbReference type="EMBL" id="LSYV01000112">
    <property type="protein sequence ID" value="KXZ42887.1"/>
    <property type="molecule type" value="Genomic_DNA"/>
</dbReference>
<accession>A0A150FZ75</accession>
<evidence type="ECO:0000256" key="2">
    <source>
        <dbReference type="ARBA" id="ARBA00022448"/>
    </source>
</evidence>
<dbReference type="GO" id="GO:0012505">
    <property type="term" value="C:endomembrane system"/>
    <property type="evidence" value="ECO:0007669"/>
    <property type="project" value="UniProtKB-SubCell"/>
</dbReference>
<evidence type="ECO:0000313" key="4">
    <source>
        <dbReference type="EMBL" id="KXZ42887.1"/>
    </source>
</evidence>
<dbReference type="GO" id="GO:0005886">
    <property type="term" value="C:plasma membrane"/>
    <property type="evidence" value="ECO:0007669"/>
    <property type="project" value="TreeGrafter"/>
</dbReference>
<evidence type="ECO:0000256" key="1">
    <source>
        <dbReference type="ARBA" id="ARBA00004127"/>
    </source>
</evidence>
<dbReference type="GO" id="GO:0015854">
    <property type="term" value="P:guanine transport"/>
    <property type="evidence" value="ECO:0007669"/>
    <property type="project" value="TreeGrafter"/>
</dbReference>
<proteinExistence type="predicted"/>
<keyword evidence="5" id="KW-1185">Reference proteome</keyword>
<sequence length="210" mass="22177">MASPRPHAEEEARGGRLDFCLLRVAARRNRRRLALLVPERVGRYFCLKERKAKFSTEIRAGTVTFLTMASMPVCCIPASTEALAYILAVNGAIVSDTGGPCTVHDCTYNKGQPGCMFGTGNGFDPGYLACKERAKRSMVTATAVGSFVSCTLMGLVGNLPFGLAPGMGANAFFAYTAVGFFGTGGMVSYQDALAASFCEVRLGLQGSLGA</sequence>
<dbReference type="PANTHER" id="PTHR43337:SF1">
    <property type="entry name" value="XANTHINE_URACIL PERMEASE C887.17-RELATED"/>
    <property type="match status" value="1"/>
</dbReference>
<keyword evidence="3" id="KW-0812">Transmembrane</keyword>
<dbReference type="OrthoDB" id="431212at2759"/>
<protein>
    <submittedName>
        <fullName evidence="4">Uncharacterized protein</fullName>
    </submittedName>
</protein>
<comment type="subcellular location">
    <subcellularLocation>
        <location evidence="1">Endomembrane system</location>
        <topology evidence="1">Multi-pass membrane protein</topology>
    </subcellularLocation>
</comment>
<dbReference type="STRING" id="33097.A0A150FZ75"/>
<name>A0A150FZ75_GONPE</name>
<evidence type="ECO:0000256" key="3">
    <source>
        <dbReference type="SAM" id="Phobius"/>
    </source>
</evidence>
<organism evidence="4 5">
    <name type="scientific">Gonium pectorale</name>
    <name type="common">Green alga</name>
    <dbReference type="NCBI Taxonomy" id="33097"/>
    <lineage>
        <taxon>Eukaryota</taxon>
        <taxon>Viridiplantae</taxon>
        <taxon>Chlorophyta</taxon>
        <taxon>core chlorophytes</taxon>
        <taxon>Chlorophyceae</taxon>
        <taxon>CS clade</taxon>
        <taxon>Chlamydomonadales</taxon>
        <taxon>Volvocaceae</taxon>
        <taxon>Gonium</taxon>
    </lineage>
</organism>